<evidence type="ECO:0000313" key="16">
    <source>
        <dbReference type="Proteomes" id="UP001300383"/>
    </source>
</evidence>
<dbReference type="Pfam" id="PF12705">
    <property type="entry name" value="PDDEXK_1"/>
    <property type="match status" value="1"/>
</dbReference>
<dbReference type="GO" id="GO:0051539">
    <property type="term" value="F:4 iron, 4 sulfur cluster binding"/>
    <property type="evidence" value="ECO:0007669"/>
    <property type="project" value="UniProtKB-KW"/>
</dbReference>
<evidence type="ECO:0000256" key="3">
    <source>
        <dbReference type="ARBA" id="ARBA00022723"/>
    </source>
</evidence>
<dbReference type="NCBIfam" id="TIGR02773">
    <property type="entry name" value="addB_Gpos"/>
    <property type="match status" value="1"/>
</dbReference>
<evidence type="ECO:0000256" key="13">
    <source>
        <dbReference type="ARBA" id="ARBA00023204"/>
    </source>
</evidence>
<protein>
    <submittedName>
        <fullName evidence="15">Helicase-exonuclease AddAB subunit AddB</fullName>
    </submittedName>
</protein>
<keyword evidence="16" id="KW-1185">Reference proteome</keyword>
<evidence type="ECO:0000256" key="5">
    <source>
        <dbReference type="ARBA" id="ARBA00022763"/>
    </source>
</evidence>
<dbReference type="Gene3D" id="3.40.50.300">
    <property type="entry name" value="P-loop containing nucleotide triphosphate hydrolases"/>
    <property type="match status" value="3"/>
</dbReference>
<dbReference type="AlphaFoldDB" id="A0AAP4EZ91"/>
<evidence type="ECO:0000256" key="9">
    <source>
        <dbReference type="ARBA" id="ARBA00022840"/>
    </source>
</evidence>
<dbReference type="Pfam" id="PF21445">
    <property type="entry name" value="ADDB_N"/>
    <property type="match status" value="1"/>
</dbReference>
<evidence type="ECO:0000256" key="2">
    <source>
        <dbReference type="ARBA" id="ARBA00022722"/>
    </source>
</evidence>
<dbReference type="Gene3D" id="3.90.320.10">
    <property type="match status" value="1"/>
</dbReference>
<evidence type="ECO:0000256" key="8">
    <source>
        <dbReference type="ARBA" id="ARBA00022839"/>
    </source>
</evidence>
<dbReference type="InterPro" id="IPR014017">
    <property type="entry name" value="DNA_helicase_UvrD-like_C"/>
</dbReference>
<accession>A0AAP4EZ91</accession>
<dbReference type="PANTHER" id="PTHR30591">
    <property type="entry name" value="RECBCD ENZYME SUBUNIT RECC"/>
    <property type="match status" value="1"/>
</dbReference>
<keyword evidence="3" id="KW-0479">Metal-binding</keyword>
<gene>
    <name evidence="15" type="primary">addB</name>
    <name evidence="15" type="ORF">QJ036_10015</name>
</gene>
<dbReference type="GO" id="GO:0046872">
    <property type="term" value="F:metal ion binding"/>
    <property type="evidence" value="ECO:0007669"/>
    <property type="project" value="UniProtKB-KW"/>
</dbReference>
<dbReference type="InterPro" id="IPR038726">
    <property type="entry name" value="PDDEXK_AddAB-type"/>
</dbReference>
<keyword evidence="9" id="KW-0067">ATP-binding</keyword>
<dbReference type="Proteomes" id="UP001300383">
    <property type="component" value="Unassembled WGS sequence"/>
</dbReference>
<dbReference type="EMBL" id="JASGBQ010000019">
    <property type="protein sequence ID" value="MDI9242801.1"/>
    <property type="molecule type" value="Genomic_DNA"/>
</dbReference>
<keyword evidence="6" id="KW-0378">Hydrolase</keyword>
<dbReference type="PANTHER" id="PTHR30591:SF1">
    <property type="entry name" value="RECBCD ENZYME SUBUNIT RECC"/>
    <property type="match status" value="1"/>
</dbReference>
<reference evidence="15 16" key="1">
    <citation type="submission" date="2023-05" db="EMBL/GenBank/DDBJ databases">
        <title>[ruminococcus] sp. nov., isolated from a pig farm feces dump.</title>
        <authorList>
            <person name="Chang Y.-H."/>
        </authorList>
    </citation>
    <scope>NUCLEOTIDE SEQUENCE [LARGE SCALE GENOMIC DNA]</scope>
    <source>
        <strain evidence="15 16">YH-rum2234</strain>
    </source>
</reference>
<evidence type="ECO:0000256" key="4">
    <source>
        <dbReference type="ARBA" id="ARBA00022741"/>
    </source>
</evidence>
<feature type="domain" description="UvrD-like helicase C-terminal" evidence="14">
    <location>
        <begin position="280"/>
        <end position="568"/>
    </location>
</feature>
<keyword evidence="8" id="KW-0269">Exonuclease</keyword>
<dbReference type="InterPro" id="IPR027417">
    <property type="entry name" value="P-loop_NTPase"/>
</dbReference>
<keyword evidence="2" id="KW-0540">Nuclease</keyword>
<keyword evidence="12" id="KW-0238">DNA-binding</keyword>
<proteinExistence type="predicted"/>
<dbReference type="GO" id="GO:0003677">
    <property type="term" value="F:DNA binding"/>
    <property type="evidence" value="ECO:0007669"/>
    <property type="project" value="UniProtKB-KW"/>
</dbReference>
<keyword evidence="1" id="KW-0004">4Fe-4S</keyword>
<evidence type="ECO:0000256" key="11">
    <source>
        <dbReference type="ARBA" id="ARBA00023014"/>
    </source>
</evidence>
<keyword evidence="13" id="KW-0234">DNA repair</keyword>
<evidence type="ECO:0000256" key="1">
    <source>
        <dbReference type="ARBA" id="ARBA00022485"/>
    </source>
</evidence>
<keyword evidence="11" id="KW-0411">Iron-sulfur</keyword>
<sequence>MSLQFIFGGAGSGKSTYLNRRMIAEAEAHPEQRFLVIVPEQFTMETQRELVMLSPGHCILNIDIVSFERLAYRVFGELSCMPETVLDDMGKSMLLRKACVPVEKKLGVYKNHLDRAGFIDELKSMMSEFNQYRIGEEELSRLAEQTKSRPLLQRKLKDLQLLFGAFREAMGEGMITAEELLPSLCRVLPRSSMVRDSVIALDGFTGFTPVQYQVLEQLLLCSGRVMLAVTIDGDSDVYNEKKRDDLFSLSRKTVGTMIRLAKETGAGREEDIFMDRVSVPFRFQGSKELAFLSKQLFRNERTCWKEAPKDIVLSRELTPAEEAQSLAVRISRLVREQGYRYREIAVVCADMESYRPLLSQAFLDAKIPAFLDDKRSLFTNPVVEYMRAALEIIEKDFSYESVFRYLKCGFLSFGEDVLFEMENYVLALGIRGHKRWEQPWETIYRGGEHVNLKELNEAREQVASPLLVLREVFRKKGVTVREMTEELYYFLAGQEVEEKLSSMAQSFEQAGEYSLAKEYEQAYEQLLALFDRIVGLLGEEVLSVKTYNDVLDAGCREIRVGVIPAALDRVLVGDVERSRLKDIRALFFIGVNDGNVPARKTKRGLLSELDRETLKAYTELAPTRRELSLIDKFYLYLTVTRPSEKLYLSWALADEMGERKSPSPYIASLLRLFPELEIQGSVGGEERILTKTLALRFLADGMEEYRKGTASRSWEALYDCLYEKEENRRVLEQLVDGAFFSYDGDRISRAAARALYGDPLSGSVTRLETFAACAYAQFLTYGLKLVKRKEFEFAALDMGNVFHKAIELCFQQAEAGKRRLSDMEEPARRALAEQAVAEAAELLGNGVLKSSARNEYLLKRMGQITEKTIWALGEQLAAGAFSPAAFEMTFAPGENAAMRITLREGGTMQLKGKIDRVDLFEDEDKVYVKIIDYKSGAADFDLNAVFNGLQLQLVVYMDAVMQKEKKKHPDKDIVPAGMFYYQIQDPMLERKGPEEHMEDAFLEALRPRGIFNGEEQVVSLFQRETQEDGKSRWIPAAMKDGKLVAAKSSAVSREQFGHLRNFVYRRMEQFGSAIASGDVAVKPYRRKGRTGCDYCEFSSVCGFDRKLPGYEYNRIADREPGEIWIDLAKQDEGR</sequence>
<dbReference type="PROSITE" id="PS51217">
    <property type="entry name" value="UVRD_HELICASE_CTER"/>
    <property type="match status" value="1"/>
</dbReference>
<comment type="caution">
    <text evidence="15">The sequence shown here is derived from an EMBL/GenBank/DDBJ whole genome shotgun (WGS) entry which is preliminary data.</text>
</comment>
<dbReference type="GO" id="GO:0004527">
    <property type="term" value="F:exonuclease activity"/>
    <property type="evidence" value="ECO:0007669"/>
    <property type="project" value="UniProtKB-KW"/>
</dbReference>
<keyword evidence="4" id="KW-0547">Nucleotide-binding</keyword>
<evidence type="ECO:0000256" key="10">
    <source>
        <dbReference type="ARBA" id="ARBA00023004"/>
    </source>
</evidence>
<evidence type="ECO:0000256" key="12">
    <source>
        <dbReference type="ARBA" id="ARBA00023125"/>
    </source>
</evidence>
<dbReference type="RefSeq" id="WP_283231244.1">
    <property type="nucleotide sequence ID" value="NZ_JASGBQ010000019.1"/>
</dbReference>
<keyword evidence="7 15" id="KW-0347">Helicase</keyword>
<dbReference type="InterPro" id="IPR011604">
    <property type="entry name" value="PDDEXK-like_dom_sf"/>
</dbReference>
<keyword evidence="5" id="KW-0227">DNA damage</keyword>
<organism evidence="15 16">
    <name type="scientific">Fusibacillus kribbianus</name>
    <dbReference type="NCBI Taxonomy" id="3044208"/>
    <lineage>
        <taxon>Bacteria</taxon>
        <taxon>Bacillati</taxon>
        <taxon>Bacillota</taxon>
        <taxon>Clostridia</taxon>
        <taxon>Lachnospirales</taxon>
        <taxon>Lachnospiraceae</taxon>
        <taxon>Fusibacillus</taxon>
    </lineage>
</organism>
<dbReference type="GO" id="GO:0004386">
    <property type="term" value="F:helicase activity"/>
    <property type="evidence" value="ECO:0007669"/>
    <property type="project" value="UniProtKB-KW"/>
</dbReference>
<dbReference type="InterPro" id="IPR049035">
    <property type="entry name" value="ADDB_N"/>
</dbReference>
<evidence type="ECO:0000256" key="7">
    <source>
        <dbReference type="ARBA" id="ARBA00022806"/>
    </source>
</evidence>
<dbReference type="InterPro" id="IPR014140">
    <property type="entry name" value="DNA_helicase_suAddB"/>
</dbReference>
<dbReference type="GO" id="GO:0000724">
    <property type="term" value="P:double-strand break repair via homologous recombination"/>
    <property type="evidence" value="ECO:0007669"/>
    <property type="project" value="InterPro"/>
</dbReference>
<evidence type="ECO:0000259" key="14">
    <source>
        <dbReference type="PROSITE" id="PS51217"/>
    </source>
</evidence>
<dbReference type="GO" id="GO:0005524">
    <property type="term" value="F:ATP binding"/>
    <property type="evidence" value="ECO:0007669"/>
    <property type="project" value="UniProtKB-KW"/>
</dbReference>
<dbReference type="SUPFAM" id="SSF52540">
    <property type="entry name" value="P-loop containing nucleoside triphosphate hydrolases"/>
    <property type="match status" value="2"/>
</dbReference>
<evidence type="ECO:0000313" key="15">
    <source>
        <dbReference type="EMBL" id="MDI9242801.1"/>
    </source>
</evidence>
<evidence type="ECO:0000256" key="6">
    <source>
        <dbReference type="ARBA" id="ARBA00022801"/>
    </source>
</evidence>
<keyword evidence="10" id="KW-0408">Iron</keyword>
<name>A0AAP4EZ91_9FIRM</name>